<proteinExistence type="predicted"/>
<gene>
    <name evidence="1" type="ORF">GCM10023090_13290</name>
</gene>
<sequence length="165" mass="18182">MCHSPGAEFPAVATADLPERTRRCYALGLCPHAMSLPPPLRPQCPPAACTCGLAALLDQGQGDLRILMLSRPEEKRLVERLERIDSLADLRHMLARMHAQLGIVVALARSPNEVRSLRGITVRVEEQPGLCRKSRQAIAAAIRRAMEQRPQIAYDWLDEGGLFAA</sequence>
<accession>A0ABP8L684</accession>
<dbReference type="Proteomes" id="UP001501788">
    <property type="component" value="Unassembled WGS sequence"/>
</dbReference>
<organism evidence="1 2">
    <name type="scientific">Acidovorax lacteus</name>
    <dbReference type="NCBI Taxonomy" id="1924988"/>
    <lineage>
        <taxon>Bacteria</taxon>
        <taxon>Pseudomonadati</taxon>
        <taxon>Pseudomonadota</taxon>
        <taxon>Betaproteobacteria</taxon>
        <taxon>Burkholderiales</taxon>
        <taxon>Comamonadaceae</taxon>
        <taxon>Acidovorax</taxon>
    </lineage>
</organism>
<protein>
    <recommendedName>
        <fullName evidence="3">Ribosomal protein S3AE</fullName>
    </recommendedName>
</protein>
<evidence type="ECO:0008006" key="3">
    <source>
        <dbReference type="Google" id="ProtNLM"/>
    </source>
</evidence>
<evidence type="ECO:0000313" key="1">
    <source>
        <dbReference type="EMBL" id="GAA4422313.1"/>
    </source>
</evidence>
<keyword evidence="2" id="KW-1185">Reference proteome</keyword>
<comment type="caution">
    <text evidence="1">The sequence shown here is derived from an EMBL/GenBank/DDBJ whole genome shotgun (WGS) entry which is preliminary data.</text>
</comment>
<name>A0ABP8L684_9BURK</name>
<dbReference type="EMBL" id="BAABEX010000007">
    <property type="protein sequence ID" value="GAA4422313.1"/>
    <property type="molecule type" value="Genomic_DNA"/>
</dbReference>
<reference evidence="2" key="1">
    <citation type="journal article" date="2019" name="Int. J. Syst. Evol. Microbiol.">
        <title>The Global Catalogue of Microorganisms (GCM) 10K type strain sequencing project: providing services to taxonomists for standard genome sequencing and annotation.</title>
        <authorList>
            <consortium name="The Broad Institute Genomics Platform"/>
            <consortium name="The Broad Institute Genome Sequencing Center for Infectious Disease"/>
            <person name="Wu L."/>
            <person name="Ma J."/>
        </authorList>
    </citation>
    <scope>NUCLEOTIDE SEQUENCE [LARGE SCALE GENOMIC DNA]</scope>
    <source>
        <strain evidence="2">JCM 31890</strain>
    </source>
</reference>
<evidence type="ECO:0000313" key="2">
    <source>
        <dbReference type="Proteomes" id="UP001501788"/>
    </source>
</evidence>